<dbReference type="GO" id="GO:0006950">
    <property type="term" value="P:response to stress"/>
    <property type="evidence" value="ECO:0007669"/>
    <property type="project" value="UniProtKB-ARBA"/>
</dbReference>
<gene>
    <name evidence="3" type="ORF">CQU01_15220</name>
</gene>
<feature type="domain" description="NTP pyrophosphohydrolase MazG-like" evidence="2">
    <location>
        <begin position="391"/>
        <end position="446"/>
    </location>
</feature>
<dbReference type="SUPFAM" id="SSF53790">
    <property type="entry name" value="Tetrapyrrole methylase"/>
    <property type="match status" value="1"/>
</dbReference>
<reference evidence="3 4" key="1">
    <citation type="submission" date="2019-07" db="EMBL/GenBank/DDBJ databases">
        <title>Whole genome shotgun sequence of Cerasibacillus quisquiliarum NBRC 102429.</title>
        <authorList>
            <person name="Hosoyama A."/>
            <person name="Uohara A."/>
            <person name="Ohji S."/>
            <person name="Ichikawa N."/>
        </authorList>
    </citation>
    <scope>NUCLEOTIDE SEQUENCE [LARGE SCALE GENOMIC DNA]</scope>
    <source>
        <strain evidence="3 4">NBRC 102429</strain>
    </source>
</reference>
<accession>A0A511UXF1</accession>
<dbReference type="PIRSF" id="PIRSF002845">
    <property type="entry name" value="Ttrprl_mtas_MazG"/>
    <property type="match status" value="1"/>
</dbReference>
<dbReference type="GO" id="GO:0047429">
    <property type="term" value="F:nucleoside triphosphate diphosphatase activity"/>
    <property type="evidence" value="ECO:0007669"/>
    <property type="project" value="InterPro"/>
</dbReference>
<feature type="domain" description="NTP pyrophosphohydrolase MazG-like" evidence="2">
    <location>
        <begin position="251"/>
        <end position="324"/>
    </location>
</feature>
<evidence type="ECO:0000313" key="3">
    <source>
        <dbReference type="EMBL" id="GEN31284.1"/>
    </source>
</evidence>
<dbReference type="Gene3D" id="1.10.287.1080">
    <property type="entry name" value="MazG-like"/>
    <property type="match status" value="2"/>
</dbReference>
<dbReference type="Pfam" id="PF03819">
    <property type="entry name" value="MazG"/>
    <property type="match status" value="2"/>
</dbReference>
<dbReference type="NCBIfam" id="NF007113">
    <property type="entry name" value="PRK09562.1"/>
    <property type="match status" value="1"/>
</dbReference>
<dbReference type="OrthoDB" id="9808939at2"/>
<protein>
    <submittedName>
        <fullName evidence="3">MazG family protein</fullName>
    </submittedName>
</protein>
<evidence type="ECO:0000259" key="2">
    <source>
        <dbReference type="Pfam" id="PF03819"/>
    </source>
</evidence>
<dbReference type="InterPro" id="IPR048011">
    <property type="entry name" value="NTP-PPase_MazG-like_C"/>
</dbReference>
<dbReference type="GO" id="GO:0046076">
    <property type="term" value="P:dTTP catabolic process"/>
    <property type="evidence" value="ECO:0007669"/>
    <property type="project" value="TreeGrafter"/>
</dbReference>
<dbReference type="FunFam" id="1.10.287.1080:FF:000003">
    <property type="entry name" value="Nucleoside triphosphate pyrophosphohydrolase"/>
    <property type="match status" value="1"/>
</dbReference>
<proteinExistence type="predicted"/>
<dbReference type="CDD" id="cd11528">
    <property type="entry name" value="NTP-PPase_MazG_Nterm"/>
    <property type="match status" value="1"/>
</dbReference>
<dbReference type="InterPro" id="IPR004518">
    <property type="entry name" value="MazG-like_dom"/>
</dbReference>
<dbReference type="InterPro" id="IPR048015">
    <property type="entry name" value="NTP-PPase_MazG-like_N"/>
</dbReference>
<organism evidence="3 4">
    <name type="scientific">Cerasibacillus quisquiliarum</name>
    <dbReference type="NCBI Taxonomy" id="227865"/>
    <lineage>
        <taxon>Bacteria</taxon>
        <taxon>Bacillati</taxon>
        <taxon>Bacillota</taxon>
        <taxon>Bacilli</taxon>
        <taxon>Bacillales</taxon>
        <taxon>Bacillaceae</taxon>
        <taxon>Cerasibacillus</taxon>
    </lineage>
</organism>
<dbReference type="Gene3D" id="3.40.1010.10">
    <property type="entry name" value="Cobalt-precorrin-4 Transmethylase, Domain 1"/>
    <property type="match status" value="1"/>
</dbReference>
<dbReference type="GO" id="GO:0046061">
    <property type="term" value="P:dATP catabolic process"/>
    <property type="evidence" value="ECO:0007669"/>
    <property type="project" value="TreeGrafter"/>
</dbReference>
<evidence type="ECO:0000259" key="1">
    <source>
        <dbReference type="Pfam" id="PF00590"/>
    </source>
</evidence>
<dbReference type="NCBIfam" id="TIGR00444">
    <property type="entry name" value="mazG"/>
    <property type="match status" value="1"/>
</dbReference>
<dbReference type="GO" id="GO:0008168">
    <property type="term" value="F:methyltransferase activity"/>
    <property type="evidence" value="ECO:0007669"/>
    <property type="project" value="InterPro"/>
</dbReference>
<dbReference type="FunFam" id="1.10.287.1080:FF:000001">
    <property type="entry name" value="Nucleoside triphosphate pyrophosphohydrolase"/>
    <property type="match status" value="1"/>
</dbReference>
<evidence type="ECO:0000313" key="4">
    <source>
        <dbReference type="Proteomes" id="UP000321491"/>
    </source>
</evidence>
<dbReference type="AlphaFoldDB" id="A0A511UXF1"/>
<dbReference type="CDD" id="cd11529">
    <property type="entry name" value="NTP-PPase_MazG_Cterm"/>
    <property type="match status" value="1"/>
</dbReference>
<feature type="domain" description="Tetrapyrrole methylase" evidence="1">
    <location>
        <begin position="6"/>
        <end position="203"/>
    </location>
</feature>
<dbReference type="PANTHER" id="PTHR30522">
    <property type="entry name" value="NUCLEOSIDE TRIPHOSPHATE PYROPHOSPHOHYDROLASE"/>
    <property type="match status" value="1"/>
</dbReference>
<dbReference type="CDD" id="cd11723">
    <property type="entry name" value="YabN_N_like"/>
    <property type="match status" value="1"/>
</dbReference>
<dbReference type="InterPro" id="IPR035013">
    <property type="entry name" value="YabN_N"/>
</dbReference>
<dbReference type="GO" id="GO:0046047">
    <property type="term" value="P:TTP catabolic process"/>
    <property type="evidence" value="ECO:0007669"/>
    <property type="project" value="TreeGrafter"/>
</dbReference>
<dbReference type="InterPro" id="IPR014777">
    <property type="entry name" value="4pyrrole_Mease_sub1"/>
</dbReference>
<keyword evidence="4" id="KW-1185">Reference proteome</keyword>
<dbReference type="EMBL" id="BJXW01000013">
    <property type="protein sequence ID" value="GEN31284.1"/>
    <property type="molecule type" value="Genomic_DNA"/>
</dbReference>
<dbReference type="InterPro" id="IPR024180">
    <property type="entry name" value="Tetrapyrrole_Mease/MazG_pred"/>
</dbReference>
<dbReference type="PANTHER" id="PTHR30522:SF0">
    <property type="entry name" value="NUCLEOSIDE TRIPHOSPHATE PYROPHOSPHOHYDROLASE"/>
    <property type="match status" value="1"/>
</dbReference>
<sequence length="484" mass="55955">MNKIEVLGLGAGDIDQLPLGIYRKLISSKKPIYVRTLEHPVIATLANEGVQFISFDDLYKKATDFQVVYEQITDTLLQRVKNESLIYAVPGHPMLAEKTVQLLLQQTEYEVTVLGGQSYLDDLFTSLKIDPIDGFQFIDGTSFERRQLDYRSHLIFCQVYDQFIASDVKIALLEDLPPHYPVTIIDAAGSERERIETVALETLDHSFIQSNLISVYVPPVQSYELNHHFYRLKEVIQTLRGPNGCPWDRKQTHESLREYALEEVYELIEAIHLEDDELIVEELGDLLLQVMLHSQIGEDAGYFTIDDVIGTLTNKMIYRHPHVFGDNMIESMSDLTKKWEQLKQKESGKKDRKSILDGIPKQMPALLKSYSIQKKASKVGFTWKNVNDVWRKLLEELEEVKEAIEADDKVEIEKEFGDVFFVLVNLARYYHIHPEIALNRANEKFMLRFSYIEKKLSEQGKSIAHVSLDEMDTYWDEAKRKELS</sequence>
<comment type="caution">
    <text evidence="3">The sequence shown here is derived from an EMBL/GenBank/DDBJ whole genome shotgun (WGS) entry which is preliminary data.</text>
</comment>
<dbReference type="Proteomes" id="UP000321491">
    <property type="component" value="Unassembled WGS sequence"/>
</dbReference>
<dbReference type="InterPro" id="IPR035996">
    <property type="entry name" value="4pyrrol_Methylase_sf"/>
</dbReference>
<dbReference type="GO" id="GO:0046052">
    <property type="term" value="P:UTP catabolic process"/>
    <property type="evidence" value="ECO:0007669"/>
    <property type="project" value="TreeGrafter"/>
</dbReference>
<dbReference type="GO" id="GO:0046081">
    <property type="term" value="P:dUTP catabolic process"/>
    <property type="evidence" value="ECO:0007669"/>
    <property type="project" value="TreeGrafter"/>
</dbReference>
<dbReference type="GO" id="GO:0006203">
    <property type="term" value="P:dGTP catabolic process"/>
    <property type="evidence" value="ECO:0007669"/>
    <property type="project" value="TreeGrafter"/>
</dbReference>
<dbReference type="InterPro" id="IPR011551">
    <property type="entry name" value="NTP_PyrPHydrolase_MazG"/>
</dbReference>
<dbReference type="SUPFAM" id="SSF101386">
    <property type="entry name" value="all-alpha NTP pyrophosphatases"/>
    <property type="match status" value="2"/>
</dbReference>
<name>A0A511UXF1_9BACI</name>
<dbReference type="Pfam" id="PF00590">
    <property type="entry name" value="TP_methylase"/>
    <property type="match status" value="1"/>
</dbReference>
<dbReference type="RefSeq" id="WP_146937327.1">
    <property type="nucleotide sequence ID" value="NZ_BJXW01000013.1"/>
</dbReference>
<dbReference type="InterPro" id="IPR000878">
    <property type="entry name" value="4pyrrol_Mease"/>
</dbReference>